<evidence type="ECO:0000259" key="4">
    <source>
        <dbReference type="Pfam" id="PF17210"/>
    </source>
</evidence>
<dbReference type="GO" id="GO:0005975">
    <property type="term" value="P:carbohydrate metabolic process"/>
    <property type="evidence" value="ECO:0007669"/>
    <property type="project" value="UniProtKB-ARBA"/>
</dbReference>
<keyword evidence="7" id="KW-1185">Reference proteome</keyword>
<evidence type="ECO:0000259" key="5">
    <source>
        <dbReference type="Pfam" id="PF24346"/>
    </source>
</evidence>
<feature type="domain" description="SD-repeat containing protein B" evidence="4">
    <location>
        <begin position="895"/>
        <end position="1009"/>
    </location>
</feature>
<proteinExistence type="predicted"/>
<dbReference type="SUPFAM" id="SSF117074">
    <property type="entry name" value="Hypothetical protein PA1324"/>
    <property type="match status" value="1"/>
</dbReference>
<gene>
    <name evidence="6" type="ORF">B5808_02145</name>
</gene>
<organism evidence="6 7">
    <name type="scientific">Cnuibacter physcomitrellae</name>
    <dbReference type="NCBI Taxonomy" id="1619308"/>
    <lineage>
        <taxon>Bacteria</taxon>
        <taxon>Bacillati</taxon>
        <taxon>Actinomycetota</taxon>
        <taxon>Actinomycetes</taxon>
        <taxon>Micrococcales</taxon>
        <taxon>Microbacteriaceae</taxon>
        <taxon>Cnuibacter</taxon>
    </lineage>
</organism>
<keyword evidence="3" id="KW-0732">Signal</keyword>
<dbReference type="KEGG" id="cphy:B5808_02145"/>
<sequence length="1315" mass="133946">MATIVAAVLTPLLAISTILVGGTAAHAALQNAQLTVVTDGTGPYDSLDDGPNNGVVRTHDTIGYGWQYNTDATATDVTFVQTITAPASGVTFDQSNLALCTGPNGGSISADGKTITCQRSLPANSTGAIPISVTVDGTNPNGTQIVTDLTADSAPSGTATTTIVAAPNFDLKKNIYSFSGALQRDGVWGRYIAYSWGVTAPSSLKGSENIAGPVTFIDDVSGVSPHAQLQDCPPVSATLEGYPLPYSVIGITSTSNANNSVINTGNQSCSQPGGPGTPITITLTNPDWSANTLPTATAAGSPIASGTNWVATGVFFLFVPVDDIVAAGGSLNTTNQFRGFDPVSISGQSNFGTGYEPGGDPTEPACPFVGDNSTRANNNCHSTTVIANQGGADKYLLNADATGYAGNPSGPHAGNGVVDAGTNYQSQLVMANFGVSDFTNQGVCDVWDPSTQQITAAGDVLRNATELQTAGTDYTVEFAALPLTSEDERRAADCGSGTWYSSIAAAGGPSVVNAIRFKANWTLTPNEQDLFRVKFVAMPNPSGTIIGDWAMTNFGGGWSQSSYSKESNSGGLGDRVILTPAIATITKSTAPATNSVLAGSPVTYQLNPALTSGAQTPAPVTNATVTDQLPSCLQYVAGSSSVPVMVAPGNDGADGIPCTGDAGETGSTLTINLGTRTPNQVIDPITYQVGTLGTTADGTHAPNTAVVSFDGVQPDDLGRRTAAYDIVIRNVAQFSIAKSTDTPLVQVRDSFRYTVSYRNNTGQAVQQAQLIDELPYNGDSRGTSYTGAVAFAGASNVPANAVVECTTDPHRSINGDPAANTNTWSPVCPPNTTGVRITVAGIPDGAVGGVILNFTATGNSEGDHYINTVAGARVTGLSNPITETAPVRVDVIASTIGDRVWLDSNYDGIQDPSEPGVGDVTVTLTGTEDNGTAVSLTTTTAADGSYRFTNLRAGSYTVGFIAPNGLEFTRQATGTGSDDSRPPIGLATQTAPTITLGVDSDNLDQDAGLARPSIELVKSASAPATGDTYTVGETVTYTFTVTNTGPTPLTAVTLQEDSFTNGAGTPLTLTTPITASNPNPFDGDLAPGGVAVYTATYVITQDDVDAGGSISNAASVTGLSPARQTVTDDSPVQISTGTPAPGISLVKGVSNAPANGIGFAAGETVDFTFTIRNTGNVTLRDVTLTEDSFTNATGTALKLTTGPTAPTGFTGTLTPGQQVVFTGTYVLTAADTTEDLDNHASVTGTPPTGGKVTDTSSVKVPTWAPPAPPAPAVPTSSNLASTGLAAGGIGLTAALLLAAGIVLILRRRRRRTASE</sequence>
<dbReference type="Pfam" id="PF24346">
    <property type="entry name" value="DUF7507"/>
    <property type="match status" value="2"/>
</dbReference>
<dbReference type="NCBIfam" id="TIGR01451">
    <property type="entry name" value="B_ant_repeat"/>
    <property type="match status" value="1"/>
</dbReference>
<feature type="domain" description="DUF7507" evidence="5">
    <location>
        <begin position="1012"/>
        <end position="1128"/>
    </location>
</feature>
<evidence type="ECO:0000313" key="7">
    <source>
        <dbReference type="Proteomes" id="UP000192775"/>
    </source>
</evidence>
<feature type="domain" description="DUF7507" evidence="5">
    <location>
        <begin position="1140"/>
        <end position="1254"/>
    </location>
</feature>
<accession>A0A1X9LM25</accession>
<evidence type="ECO:0000313" key="6">
    <source>
        <dbReference type="EMBL" id="ARJ04159.1"/>
    </source>
</evidence>
<dbReference type="Pfam" id="PF17210">
    <property type="entry name" value="SdrD_B"/>
    <property type="match status" value="1"/>
</dbReference>
<dbReference type="InterPro" id="IPR013783">
    <property type="entry name" value="Ig-like_fold"/>
</dbReference>
<dbReference type="GO" id="GO:0005576">
    <property type="term" value="C:extracellular region"/>
    <property type="evidence" value="ECO:0007669"/>
    <property type="project" value="UniProtKB-SubCell"/>
</dbReference>
<dbReference type="RefSeq" id="WP_085018024.1">
    <property type="nucleotide sequence ID" value="NZ_BMHD01000001.1"/>
</dbReference>
<evidence type="ECO:0000256" key="3">
    <source>
        <dbReference type="ARBA" id="ARBA00022729"/>
    </source>
</evidence>
<reference evidence="6 7" key="1">
    <citation type="submission" date="2017-04" db="EMBL/GenBank/DDBJ databases">
        <authorList>
            <person name="Afonso C.L."/>
            <person name="Miller P.J."/>
            <person name="Scott M.A."/>
            <person name="Spackman E."/>
            <person name="Goraichik I."/>
            <person name="Dimitrov K.M."/>
            <person name="Suarez D.L."/>
            <person name="Swayne D.E."/>
        </authorList>
    </citation>
    <scope>NUCLEOTIDE SEQUENCE [LARGE SCALE GENOMIC DNA]</scope>
    <source>
        <strain evidence="7">XA(T)</strain>
    </source>
</reference>
<dbReference type="EMBL" id="CP020715">
    <property type="protein sequence ID" value="ARJ04159.1"/>
    <property type="molecule type" value="Genomic_DNA"/>
</dbReference>
<dbReference type="Gene3D" id="2.60.40.10">
    <property type="entry name" value="Immunoglobulins"/>
    <property type="match status" value="1"/>
</dbReference>
<dbReference type="Proteomes" id="UP000192775">
    <property type="component" value="Chromosome"/>
</dbReference>
<evidence type="ECO:0000256" key="2">
    <source>
        <dbReference type="ARBA" id="ARBA00022525"/>
    </source>
</evidence>
<dbReference type="InterPro" id="IPR033764">
    <property type="entry name" value="Sdr_B"/>
</dbReference>
<keyword evidence="2" id="KW-0964">Secreted</keyword>
<dbReference type="STRING" id="1619308.B5808_02145"/>
<evidence type="ECO:0000256" key="1">
    <source>
        <dbReference type="ARBA" id="ARBA00004613"/>
    </source>
</evidence>
<comment type="subcellular location">
    <subcellularLocation>
        <location evidence="1">Secreted</location>
    </subcellularLocation>
</comment>
<dbReference type="InterPro" id="IPR055354">
    <property type="entry name" value="DUF7507"/>
</dbReference>
<protein>
    <submittedName>
        <fullName evidence="6">Uncharacterized protein</fullName>
    </submittedName>
</protein>
<dbReference type="InterPro" id="IPR047589">
    <property type="entry name" value="DUF11_rpt"/>
</dbReference>
<name>A0A1X9LM25_9MICO</name>